<feature type="compositionally biased region" description="Low complexity" evidence="1">
    <location>
        <begin position="34"/>
        <end position="54"/>
    </location>
</feature>
<evidence type="ECO:0000313" key="4">
    <source>
        <dbReference type="Proteomes" id="UP000249324"/>
    </source>
</evidence>
<evidence type="ECO:0000256" key="1">
    <source>
        <dbReference type="SAM" id="MobiDB-lite"/>
    </source>
</evidence>
<dbReference type="InterPro" id="IPR047990">
    <property type="entry name" value="DLW39-like"/>
</dbReference>
<dbReference type="Proteomes" id="UP000249324">
    <property type="component" value="Unassembled WGS sequence"/>
</dbReference>
<gene>
    <name evidence="3" type="ORF">DIU77_00425</name>
    <name evidence="2" type="ORF">DIU77_016990</name>
</gene>
<organism evidence="3">
    <name type="scientific">Thermocrispum agreste</name>
    <dbReference type="NCBI Taxonomy" id="37925"/>
    <lineage>
        <taxon>Bacteria</taxon>
        <taxon>Bacillati</taxon>
        <taxon>Actinomycetota</taxon>
        <taxon>Actinomycetes</taxon>
        <taxon>Pseudonocardiales</taxon>
        <taxon>Pseudonocardiaceae</taxon>
        <taxon>Thermocrispum</taxon>
    </lineage>
</organism>
<reference evidence="2" key="4">
    <citation type="submission" date="2023-08" db="EMBL/GenBank/DDBJ databases">
        <authorList>
            <person name="Guima S.E.S."/>
            <person name="Martins L.F."/>
            <person name="Silva A.M."/>
            <person name="Setubal J.C."/>
        </authorList>
    </citation>
    <scope>NUCLEOTIDE SEQUENCE</scope>
    <source>
        <strain evidence="2">ZC4RG45</strain>
    </source>
</reference>
<dbReference type="EMBL" id="QGUI02000307">
    <property type="protein sequence ID" value="MFO7193940.1"/>
    <property type="molecule type" value="Genomic_DNA"/>
</dbReference>
<protein>
    <submittedName>
        <fullName evidence="2">DLW-39 family protein</fullName>
    </submittedName>
</protein>
<comment type="caution">
    <text evidence="3">The sequence shown here is derived from an EMBL/GenBank/DDBJ whole genome shotgun (WGS) entry which is preliminary data.</text>
</comment>
<evidence type="ECO:0000313" key="3">
    <source>
        <dbReference type="EMBL" id="PZN01512.1"/>
    </source>
</evidence>
<reference evidence="3" key="2">
    <citation type="submission" date="2018-05" db="EMBL/GenBank/DDBJ databases">
        <authorList>
            <person name="Lanie J.A."/>
            <person name="Ng W.-L."/>
            <person name="Kazmierczak K.M."/>
            <person name="Andrzejewski T.M."/>
            <person name="Davidsen T.M."/>
            <person name="Wayne K.J."/>
            <person name="Tettelin H."/>
            <person name="Glass J.I."/>
            <person name="Rusch D."/>
            <person name="Podicherti R."/>
            <person name="Tsui H.-C.T."/>
            <person name="Winkler M.E."/>
        </authorList>
    </citation>
    <scope>NUCLEOTIDE SEQUENCE</scope>
    <source>
        <strain evidence="3">ZC4RG45</strain>
    </source>
</reference>
<dbReference type="NCBIfam" id="NF038356">
    <property type="entry name" value="actino_DLW39"/>
    <property type="match status" value="1"/>
</dbReference>
<proteinExistence type="predicted"/>
<dbReference type="EMBL" id="QGUI01000008">
    <property type="protein sequence ID" value="PZN01512.1"/>
    <property type="molecule type" value="Genomic_DNA"/>
</dbReference>
<reference evidence="2" key="1">
    <citation type="submission" date="2018-05" db="EMBL/GenBank/DDBJ databases">
        <authorList>
            <person name="Moura L."/>
            <person name="Setubal J.C."/>
        </authorList>
    </citation>
    <scope>NUCLEOTIDE SEQUENCE</scope>
    <source>
        <strain evidence="2">ZC4RG45</strain>
    </source>
</reference>
<name>A0A2W4JT20_9PSEU</name>
<feature type="region of interest" description="Disordered" evidence="1">
    <location>
        <begin position="34"/>
        <end position="61"/>
    </location>
</feature>
<reference evidence="2 4" key="3">
    <citation type="journal article" date="2021" name="BMC Genomics">
        <title>Genome-resolved metagenome and metatranscriptome analyses of thermophilic composting reveal key bacterial players and their metabolic interactions.</title>
        <authorList>
            <person name="Braga L.P.P."/>
            <person name="Pereira R.V."/>
            <person name="Martins L.F."/>
            <person name="Moura L.M.S."/>
            <person name="Sanchez F.B."/>
            <person name="Patane J.S.L."/>
            <person name="da Silva A.M."/>
            <person name="Setubal J.C."/>
        </authorList>
    </citation>
    <scope>NUCLEOTIDE SEQUENCE [LARGE SCALE GENOMIC DNA]</scope>
    <source>
        <strain evidence="2">ZC4RG45</strain>
    </source>
</reference>
<sequence length="61" mass="6055">MKKLLAIAAVVGVLFAIKRSRDAKADADLWREATAPSGTSGAGSANGSTPATATHGSASKN</sequence>
<evidence type="ECO:0000313" key="2">
    <source>
        <dbReference type="EMBL" id="MFO7193940.1"/>
    </source>
</evidence>
<accession>A0A2W4JT20</accession>
<dbReference type="AlphaFoldDB" id="A0A2W4JT20"/>